<sequence length="829" mass="94350">MSLTSPDYGPIPTRIFNSWLDLPGVLEFTRQSLSSFVFDGPSDLGLAVKLKWIKFKIKERVNVIKAEKEAIYKKKIAILEELEVKAEERLLSPNELDTRAECKKVIMEVDKVKAMDLRQKSRIKWALEGDESTNFFHKVVNANQCSNRINGLMINGIWETAPPLIKDSVCSFFAEKFKEPYNDRPGLLCPVMKMISEADAEALVAPFSLCEIKDAVWDCEGDKAPGPDGINFRFIRRCWGSLQEDFVKVSEEFQLNATISQGCTSSFIALVPKCTDPGGLGDYRPISLIGCINKVISKALANRMKMVINELISEEQTAFLANRSILDGPLVLNELVPWLRSNKKEGFIFKVDIEKAYDSLNWGFMEDIMDQMKFPLLYRRWVMATVINARASVLVNGSPTQEFACGRGLRQGDPLSPFLFIIAMEALTGVMKKACNIGLYEGIRFVNNGEVLSHFLYADDVIFVGNWEGASVHNLRRILRCFFLASGLRVNLSKSSVFGINVDNNRIQGLANTLGCRVGSFPFKHLGLQVGANMNLIKNWQPVVDVFRKRLAIWKANTLSFGGRLTLIKSVLNALPTYYFSLYRAPSGVIDQLERLRREFLWGITPEKGKMCWTLTSELGAAVLGNGEDRWSWSLEESGMFSVKSLKNSIQAARFTDLGNEFEWNNWIPIKVNFLAWRLSLDRVPTLVALARRNVIVGEIRCKICGLYDEDVDHLFVGCELAQKVWDLVSKWCKISGIYGFGIKDILGWHKQVRGCKKWRKLIYGIMQIALWVVWRSRNDLVFDGKEVKVDQIMNEIKQLGFLWIGSRSRFKEISWVDWCNFENYGKWM</sequence>
<dbReference type="Pfam" id="PF00078">
    <property type="entry name" value="RVT_1"/>
    <property type="match status" value="1"/>
</dbReference>
<keyword evidence="3" id="KW-1185">Reference proteome</keyword>
<reference evidence="2" key="2">
    <citation type="submission" date="2020-06" db="EMBL/GenBank/DDBJ databases">
        <title>Helianthus annuus Genome sequencing and assembly Release 2.</title>
        <authorList>
            <person name="Gouzy J."/>
            <person name="Langlade N."/>
            <person name="Munos S."/>
        </authorList>
    </citation>
    <scope>NUCLEOTIDE SEQUENCE</scope>
    <source>
        <tissue evidence="2">Leaves</tissue>
    </source>
</reference>
<dbReference type="GO" id="GO:0003964">
    <property type="term" value="F:RNA-directed DNA polymerase activity"/>
    <property type="evidence" value="ECO:0007669"/>
    <property type="project" value="UniProtKB-KW"/>
</dbReference>
<feature type="domain" description="Reverse transcriptase" evidence="1">
    <location>
        <begin position="252"/>
        <end position="530"/>
    </location>
</feature>
<accession>A0A9K3J574</accession>
<dbReference type="AlphaFoldDB" id="A0A9K3J574"/>
<dbReference type="PANTHER" id="PTHR33116">
    <property type="entry name" value="REVERSE TRANSCRIPTASE ZINC-BINDING DOMAIN-CONTAINING PROTEIN-RELATED-RELATED"/>
    <property type="match status" value="1"/>
</dbReference>
<dbReference type="SUPFAM" id="SSF56672">
    <property type="entry name" value="DNA/RNA polymerases"/>
    <property type="match status" value="1"/>
</dbReference>
<dbReference type="Gramene" id="mRNA:HanXRQr2_Chr04g0142151">
    <property type="protein sequence ID" value="mRNA:HanXRQr2_Chr04g0142151"/>
    <property type="gene ID" value="HanXRQr2_Chr04g0142151"/>
</dbReference>
<dbReference type="PANTHER" id="PTHR33116:SF78">
    <property type="entry name" value="OS12G0587133 PROTEIN"/>
    <property type="match status" value="1"/>
</dbReference>
<reference evidence="2" key="1">
    <citation type="journal article" date="2017" name="Nature">
        <title>The sunflower genome provides insights into oil metabolism, flowering and Asterid evolution.</title>
        <authorList>
            <person name="Badouin H."/>
            <person name="Gouzy J."/>
            <person name="Grassa C.J."/>
            <person name="Murat F."/>
            <person name="Staton S.E."/>
            <person name="Cottret L."/>
            <person name="Lelandais-Briere C."/>
            <person name="Owens G.L."/>
            <person name="Carrere S."/>
            <person name="Mayjonade B."/>
            <person name="Legrand L."/>
            <person name="Gill N."/>
            <person name="Kane N.C."/>
            <person name="Bowers J.E."/>
            <person name="Hubner S."/>
            <person name="Bellec A."/>
            <person name="Berard A."/>
            <person name="Berges H."/>
            <person name="Blanchet N."/>
            <person name="Boniface M.C."/>
            <person name="Brunel D."/>
            <person name="Catrice O."/>
            <person name="Chaidir N."/>
            <person name="Claudel C."/>
            <person name="Donnadieu C."/>
            <person name="Faraut T."/>
            <person name="Fievet G."/>
            <person name="Helmstetter N."/>
            <person name="King M."/>
            <person name="Knapp S.J."/>
            <person name="Lai Z."/>
            <person name="Le Paslier M.C."/>
            <person name="Lippi Y."/>
            <person name="Lorenzon L."/>
            <person name="Mandel J.R."/>
            <person name="Marage G."/>
            <person name="Marchand G."/>
            <person name="Marquand E."/>
            <person name="Bret-Mestries E."/>
            <person name="Morien E."/>
            <person name="Nambeesan S."/>
            <person name="Nguyen T."/>
            <person name="Pegot-Espagnet P."/>
            <person name="Pouilly N."/>
            <person name="Raftis F."/>
            <person name="Sallet E."/>
            <person name="Schiex T."/>
            <person name="Thomas J."/>
            <person name="Vandecasteele C."/>
            <person name="Vares D."/>
            <person name="Vear F."/>
            <person name="Vautrin S."/>
            <person name="Crespi M."/>
            <person name="Mangin B."/>
            <person name="Burke J.M."/>
            <person name="Salse J."/>
            <person name="Munos S."/>
            <person name="Vincourt P."/>
            <person name="Rieseberg L.H."/>
            <person name="Langlade N.B."/>
        </authorList>
    </citation>
    <scope>NUCLEOTIDE SEQUENCE</scope>
    <source>
        <tissue evidence="2">Leaves</tissue>
    </source>
</reference>
<keyword evidence="2" id="KW-0548">Nucleotidyltransferase</keyword>
<evidence type="ECO:0000259" key="1">
    <source>
        <dbReference type="PROSITE" id="PS50878"/>
    </source>
</evidence>
<dbReference type="CDD" id="cd01650">
    <property type="entry name" value="RT_nLTR_like"/>
    <property type="match status" value="1"/>
</dbReference>
<dbReference type="PROSITE" id="PS50878">
    <property type="entry name" value="RT_POL"/>
    <property type="match status" value="1"/>
</dbReference>
<dbReference type="InterPro" id="IPR043502">
    <property type="entry name" value="DNA/RNA_pol_sf"/>
</dbReference>
<dbReference type="Pfam" id="PF13966">
    <property type="entry name" value="zf-RVT"/>
    <property type="match status" value="1"/>
</dbReference>
<gene>
    <name evidence="2" type="ORF">HanXRQr2_Chr04g0142151</name>
</gene>
<keyword evidence="2" id="KW-0695">RNA-directed DNA polymerase</keyword>
<name>A0A9K3J574_HELAN</name>
<dbReference type="EMBL" id="MNCJ02000319">
    <property type="protein sequence ID" value="KAF5808150.1"/>
    <property type="molecule type" value="Genomic_DNA"/>
</dbReference>
<dbReference type="InterPro" id="IPR000477">
    <property type="entry name" value="RT_dom"/>
</dbReference>
<comment type="caution">
    <text evidence="2">The sequence shown here is derived from an EMBL/GenBank/DDBJ whole genome shotgun (WGS) entry which is preliminary data.</text>
</comment>
<dbReference type="Proteomes" id="UP000215914">
    <property type="component" value="Unassembled WGS sequence"/>
</dbReference>
<evidence type="ECO:0000313" key="3">
    <source>
        <dbReference type="Proteomes" id="UP000215914"/>
    </source>
</evidence>
<protein>
    <submittedName>
        <fullName evidence="2">RNA-directed DNA polymerase</fullName>
        <ecNumber evidence="2">2.7.7.49</ecNumber>
    </submittedName>
</protein>
<dbReference type="InterPro" id="IPR026960">
    <property type="entry name" value="RVT-Znf"/>
</dbReference>
<dbReference type="EC" id="2.7.7.49" evidence="2"/>
<proteinExistence type="predicted"/>
<organism evidence="2 3">
    <name type="scientific">Helianthus annuus</name>
    <name type="common">Common sunflower</name>
    <dbReference type="NCBI Taxonomy" id="4232"/>
    <lineage>
        <taxon>Eukaryota</taxon>
        <taxon>Viridiplantae</taxon>
        <taxon>Streptophyta</taxon>
        <taxon>Embryophyta</taxon>
        <taxon>Tracheophyta</taxon>
        <taxon>Spermatophyta</taxon>
        <taxon>Magnoliopsida</taxon>
        <taxon>eudicotyledons</taxon>
        <taxon>Gunneridae</taxon>
        <taxon>Pentapetalae</taxon>
        <taxon>asterids</taxon>
        <taxon>campanulids</taxon>
        <taxon>Asterales</taxon>
        <taxon>Asteraceae</taxon>
        <taxon>Asteroideae</taxon>
        <taxon>Heliantheae alliance</taxon>
        <taxon>Heliantheae</taxon>
        <taxon>Helianthus</taxon>
    </lineage>
</organism>
<keyword evidence="2" id="KW-0808">Transferase</keyword>
<evidence type="ECO:0000313" key="2">
    <source>
        <dbReference type="EMBL" id="KAF5808150.1"/>
    </source>
</evidence>